<dbReference type="GO" id="GO:0016747">
    <property type="term" value="F:acyltransferase activity, transferring groups other than amino-acyl groups"/>
    <property type="evidence" value="ECO:0007669"/>
    <property type="project" value="InterPro"/>
</dbReference>
<evidence type="ECO:0000313" key="11">
    <source>
        <dbReference type="Proteomes" id="UP000554054"/>
    </source>
</evidence>
<feature type="compositionally biased region" description="Basic and acidic residues" evidence="7">
    <location>
        <begin position="371"/>
        <end position="384"/>
    </location>
</feature>
<dbReference type="InterPro" id="IPR000086">
    <property type="entry name" value="NUDIX_hydrolase_dom"/>
</dbReference>
<proteinExistence type="predicted"/>
<name>A0A852VU78_9MICO</name>
<dbReference type="GO" id="GO:0016818">
    <property type="term" value="F:hydrolase activity, acting on acid anhydrides, in phosphorus-containing anhydrides"/>
    <property type="evidence" value="ECO:0007669"/>
    <property type="project" value="InterPro"/>
</dbReference>
<dbReference type="EMBL" id="JACCAE010000001">
    <property type="protein sequence ID" value="NYF99549.1"/>
    <property type="molecule type" value="Genomic_DNA"/>
</dbReference>
<dbReference type="AlphaFoldDB" id="A0A852VU78"/>
<evidence type="ECO:0000256" key="2">
    <source>
        <dbReference type="ARBA" id="ARBA00001946"/>
    </source>
</evidence>
<dbReference type="PANTHER" id="PTHR12318">
    <property type="entry name" value="TESTOSTERONE-REGULATED PROTEIN RP2"/>
    <property type="match status" value="1"/>
</dbReference>
<dbReference type="GO" id="GO:0005840">
    <property type="term" value="C:ribosome"/>
    <property type="evidence" value="ECO:0007669"/>
    <property type="project" value="UniProtKB-KW"/>
</dbReference>
<evidence type="ECO:0000259" key="9">
    <source>
        <dbReference type="PROSITE" id="PS51462"/>
    </source>
</evidence>
<gene>
    <name evidence="10" type="ORF">BJY20_002941</name>
</gene>
<dbReference type="InterPro" id="IPR039121">
    <property type="entry name" value="NUDT19"/>
</dbReference>
<protein>
    <submittedName>
        <fullName evidence="10">8-oxo-dGTP pyrophosphatase MutT (NUDIX family)/ribosomal protein S18 acetylase RimI-like enzyme</fullName>
    </submittedName>
</protein>
<dbReference type="PROSITE" id="PS51186">
    <property type="entry name" value="GNAT"/>
    <property type="match status" value="1"/>
</dbReference>
<dbReference type="Gene3D" id="3.40.630.30">
    <property type="match status" value="1"/>
</dbReference>
<evidence type="ECO:0000256" key="7">
    <source>
        <dbReference type="SAM" id="MobiDB-lite"/>
    </source>
</evidence>
<keyword evidence="10" id="KW-0687">Ribonucleoprotein</keyword>
<comment type="cofactor">
    <cofactor evidence="2">
        <name>Mg(2+)</name>
        <dbReference type="ChEBI" id="CHEBI:18420"/>
    </cofactor>
</comment>
<dbReference type="SUPFAM" id="SSF55811">
    <property type="entry name" value="Nudix"/>
    <property type="match status" value="1"/>
</dbReference>
<evidence type="ECO:0000259" key="8">
    <source>
        <dbReference type="PROSITE" id="PS51186"/>
    </source>
</evidence>
<evidence type="ECO:0000256" key="1">
    <source>
        <dbReference type="ARBA" id="ARBA00001936"/>
    </source>
</evidence>
<dbReference type="PROSITE" id="PS51462">
    <property type="entry name" value="NUDIX"/>
    <property type="match status" value="1"/>
</dbReference>
<feature type="domain" description="Nudix hydrolase" evidence="9">
    <location>
        <begin position="176"/>
        <end position="347"/>
    </location>
</feature>
<dbReference type="GO" id="GO:0046872">
    <property type="term" value="F:metal ion binding"/>
    <property type="evidence" value="ECO:0007669"/>
    <property type="project" value="UniProtKB-KW"/>
</dbReference>
<feature type="domain" description="N-acetyltransferase" evidence="8">
    <location>
        <begin position="6"/>
        <end position="155"/>
    </location>
</feature>
<sequence>MPSPHTLVKPVAPGDPALAALAALEDAAGEMIAEVMDTSHRAAAPSGEQRLERPGFVLVAGDPPVGFTHVLDLDGHAHLDQLSVHPDSMRRGIGRELVTAALVEAARRGHDELTVCTYAEIVWDGPFYRQLGFREIEEVTAPEPVRATRARERAAGLDAGGRRIIMRVPLARTVVEPRPAVSVIPVRDAAMGLEVFVQHRQATMDFAAGAVVFPGGRCDAADTVAGARIPLPADVVEDHVRRWAETSAGAGAREARTLLATGLRELQEETGMVAEPTALVPWDRWVTPEIVPKRFDVAFYVLHVPRDAASQPEHSTTEATHSGWESVTGLLAGLGTGRVTMLTPTRVIVEELAGLGSVDAIMALRPAITTVRDDRPDRRPRPGAEPRTVVRAPGQER</sequence>
<feature type="region of interest" description="Disordered" evidence="7">
    <location>
        <begin position="371"/>
        <end position="397"/>
    </location>
</feature>
<dbReference type="InterPro" id="IPR015797">
    <property type="entry name" value="NUDIX_hydrolase-like_dom_sf"/>
</dbReference>
<evidence type="ECO:0000256" key="4">
    <source>
        <dbReference type="ARBA" id="ARBA00022801"/>
    </source>
</evidence>
<evidence type="ECO:0000256" key="3">
    <source>
        <dbReference type="ARBA" id="ARBA00022723"/>
    </source>
</evidence>
<dbReference type="Proteomes" id="UP000554054">
    <property type="component" value="Unassembled WGS sequence"/>
</dbReference>
<organism evidence="10 11">
    <name type="scientific">Janibacter cremeus</name>
    <dbReference type="NCBI Taxonomy" id="1285192"/>
    <lineage>
        <taxon>Bacteria</taxon>
        <taxon>Bacillati</taxon>
        <taxon>Actinomycetota</taxon>
        <taxon>Actinomycetes</taxon>
        <taxon>Micrococcales</taxon>
        <taxon>Intrasporangiaceae</taxon>
        <taxon>Janibacter</taxon>
    </lineage>
</organism>
<keyword evidence="5" id="KW-0460">Magnesium</keyword>
<evidence type="ECO:0000256" key="5">
    <source>
        <dbReference type="ARBA" id="ARBA00022842"/>
    </source>
</evidence>
<dbReference type="PANTHER" id="PTHR12318:SF0">
    <property type="entry name" value="ACYL-COENZYME A DIPHOSPHATASE NUDT19"/>
    <property type="match status" value="1"/>
</dbReference>
<keyword evidence="10" id="KW-0689">Ribosomal protein</keyword>
<dbReference type="Pfam" id="PF13508">
    <property type="entry name" value="Acetyltransf_7"/>
    <property type="match status" value="1"/>
</dbReference>
<evidence type="ECO:0000313" key="10">
    <source>
        <dbReference type="EMBL" id="NYF99549.1"/>
    </source>
</evidence>
<dbReference type="InterPro" id="IPR016181">
    <property type="entry name" value="Acyl_CoA_acyltransferase"/>
</dbReference>
<dbReference type="CDD" id="cd18870">
    <property type="entry name" value="NUDIX_AcylCoAdiphos_Nudt19"/>
    <property type="match status" value="1"/>
</dbReference>
<keyword evidence="11" id="KW-1185">Reference proteome</keyword>
<comment type="caution">
    <text evidence="10">The sequence shown here is derived from an EMBL/GenBank/DDBJ whole genome shotgun (WGS) entry which is preliminary data.</text>
</comment>
<dbReference type="Gene3D" id="3.90.79.10">
    <property type="entry name" value="Nucleoside Triphosphate Pyrophosphohydrolase"/>
    <property type="match status" value="2"/>
</dbReference>
<evidence type="ECO:0000256" key="6">
    <source>
        <dbReference type="ARBA" id="ARBA00023211"/>
    </source>
</evidence>
<dbReference type="SUPFAM" id="SSF55729">
    <property type="entry name" value="Acyl-CoA N-acyltransferases (Nat)"/>
    <property type="match status" value="1"/>
</dbReference>
<dbReference type="RefSeq" id="WP_246297166.1">
    <property type="nucleotide sequence ID" value="NZ_JACCAE010000001.1"/>
</dbReference>
<accession>A0A852VU78</accession>
<keyword evidence="3" id="KW-0479">Metal-binding</keyword>
<reference evidence="10 11" key="1">
    <citation type="submission" date="2020-07" db="EMBL/GenBank/DDBJ databases">
        <title>Sequencing the genomes of 1000 actinobacteria strains.</title>
        <authorList>
            <person name="Klenk H.-P."/>
        </authorList>
    </citation>
    <scope>NUCLEOTIDE SEQUENCE [LARGE SCALE GENOMIC DNA]</scope>
    <source>
        <strain evidence="10 11">DSM 26154</strain>
    </source>
</reference>
<dbReference type="InterPro" id="IPR000182">
    <property type="entry name" value="GNAT_dom"/>
</dbReference>
<keyword evidence="6" id="KW-0464">Manganese</keyword>
<comment type="cofactor">
    <cofactor evidence="1">
        <name>Mn(2+)</name>
        <dbReference type="ChEBI" id="CHEBI:29035"/>
    </cofactor>
</comment>
<dbReference type="CDD" id="cd04301">
    <property type="entry name" value="NAT_SF"/>
    <property type="match status" value="1"/>
</dbReference>
<keyword evidence="4" id="KW-0378">Hydrolase</keyword>